<comment type="caution">
    <text evidence="3">The sequence shown here is derived from an EMBL/GenBank/DDBJ whole genome shotgun (WGS) entry which is preliminary data.</text>
</comment>
<dbReference type="HOGENOM" id="CLU_2439546_0_0_9"/>
<accession>F1Z122</accession>
<dbReference type="PANTHER" id="PTHR30576">
    <property type="entry name" value="COLANIC BIOSYNTHESIS UDP-GLUCOSE LIPID CARRIER TRANSFERASE"/>
    <property type="match status" value="1"/>
</dbReference>
<name>F1Z122_9STRE</name>
<evidence type="ECO:0000313" key="4">
    <source>
        <dbReference type="Proteomes" id="UP000003732"/>
    </source>
</evidence>
<dbReference type="EMBL" id="AEUT02000001">
    <property type="protein sequence ID" value="EGE54374.1"/>
    <property type="molecule type" value="Genomic_DNA"/>
</dbReference>
<proteinExistence type="inferred from homology"/>
<organism evidence="3 4">
    <name type="scientific">Streptococcus parauberis NCFD 2020</name>
    <dbReference type="NCBI Taxonomy" id="873447"/>
    <lineage>
        <taxon>Bacteria</taxon>
        <taxon>Bacillati</taxon>
        <taxon>Bacillota</taxon>
        <taxon>Bacilli</taxon>
        <taxon>Lactobacillales</taxon>
        <taxon>Streptococcaceae</taxon>
        <taxon>Streptococcus</taxon>
    </lineage>
</organism>
<dbReference type="GO" id="GO:0016780">
    <property type="term" value="F:phosphotransferase activity, for other substituted phosphate groups"/>
    <property type="evidence" value="ECO:0007669"/>
    <property type="project" value="TreeGrafter"/>
</dbReference>
<reference evidence="3 4" key="1">
    <citation type="submission" date="2011-02" db="EMBL/GenBank/DDBJ databases">
        <authorList>
            <person name="Stanhope M.J."/>
            <person name="Durkin A.S."/>
            <person name="Hostetler J."/>
            <person name="Kim M."/>
            <person name="Radune D."/>
            <person name="Singh I."/>
            <person name="Town C.D."/>
        </authorList>
    </citation>
    <scope>NUCLEOTIDE SEQUENCE [LARGE SCALE GENOMIC DNA]</scope>
    <source>
        <strain evidence="3 4">NCFD 2020</strain>
    </source>
</reference>
<dbReference type="PANTHER" id="PTHR30576:SF0">
    <property type="entry name" value="UNDECAPRENYL-PHOSPHATE N-ACETYLGALACTOSAMINYL 1-PHOSPHATE TRANSFERASE-RELATED"/>
    <property type="match status" value="1"/>
</dbReference>
<dbReference type="RefSeq" id="WP_003104830.1">
    <property type="nucleotide sequence ID" value="NZ_AEUT02000001.1"/>
</dbReference>
<evidence type="ECO:0000259" key="2">
    <source>
        <dbReference type="Pfam" id="PF02397"/>
    </source>
</evidence>
<dbReference type="Pfam" id="PF02397">
    <property type="entry name" value="Bac_transf"/>
    <property type="match status" value="1"/>
</dbReference>
<dbReference type="GeneID" id="93796098"/>
<feature type="domain" description="Bacterial sugar transferase" evidence="2">
    <location>
        <begin position="4"/>
        <end position="83"/>
    </location>
</feature>
<evidence type="ECO:0000256" key="1">
    <source>
        <dbReference type="ARBA" id="ARBA00006464"/>
    </source>
</evidence>
<dbReference type="AlphaFoldDB" id="F1Z122"/>
<sequence>MASFYRQERVTKCGKLYKFRTMVSHVDQLGLLVTTKNDKKLQKSSFNRKYRLDEIPQLLIIIEGYMSFVAARPVILKYVAQYTDKMKITL</sequence>
<dbReference type="InterPro" id="IPR003362">
    <property type="entry name" value="Bact_transf"/>
</dbReference>
<dbReference type="eggNOG" id="COG2148">
    <property type="taxonomic scope" value="Bacteria"/>
</dbReference>
<gene>
    <name evidence="3" type="ORF">SPB_0757</name>
</gene>
<evidence type="ECO:0000313" key="3">
    <source>
        <dbReference type="EMBL" id="EGE54374.1"/>
    </source>
</evidence>
<comment type="similarity">
    <text evidence="1">Belongs to the bacterial sugar transferase family.</text>
</comment>
<protein>
    <recommendedName>
        <fullName evidence="2">Bacterial sugar transferase domain-containing protein</fullName>
    </recommendedName>
</protein>
<dbReference type="Proteomes" id="UP000003732">
    <property type="component" value="Unassembled WGS sequence"/>
</dbReference>